<name>A0A1X7S2P9_ZYMT9</name>
<dbReference type="Gene3D" id="3.90.70.10">
    <property type="entry name" value="Cysteine proteinases"/>
    <property type="match status" value="1"/>
</dbReference>
<feature type="domain" description="SCA7" evidence="4">
    <location>
        <begin position="128"/>
        <end position="194"/>
    </location>
</feature>
<feature type="domain" description="SCA7" evidence="4">
    <location>
        <begin position="248"/>
        <end position="314"/>
    </location>
</feature>
<evidence type="ECO:0008006" key="7">
    <source>
        <dbReference type="Google" id="ProtNLM"/>
    </source>
</evidence>
<evidence type="ECO:0000313" key="5">
    <source>
        <dbReference type="EMBL" id="SMQ53721.1"/>
    </source>
</evidence>
<dbReference type="InterPro" id="IPR037804">
    <property type="entry name" value="SGF73"/>
</dbReference>
<evidence type="ECO:0000313" key="6">
    <source>
        <dbReference type="Proteomes" id="UP000215127"/>
    </source>
</evidence>
<dbReference type="EMBL" id="LT853699">
    <property type="protein sequence ID" value="SMQ53721.1"/>
    <property type="molecule type" value="Genomic_DNA"/>
</dbReference>
<feature type="domain" description="SCA7" evidence="4">
    <location>
        <begin position="70"/>
        <end position="136"/>
    </location>
</feature>
<dbReference type="GO" id="GO:0004843">
    <property type="term" value="F:cysteine-type deubiquitinase activity"/>
    <property type="evidence" value="ECO:0007669"/>
    <property type="project" value="InterPro"/>
</dbReference>
<feature type="domain" description="USP" evidence="3">
    <location>
        <begin position="1293"/>
        <end position="1690"/>
    </location>
</feature>
<feature type="region of interest" description="Disordered" evidence="2">
    <location>
        <begin position="1256"/>
        <end position="1278"/>
    </location>
</feature>
<accession>A0A1X7S2P9</accession>
<feature type="domain" description="SCA7" evidence="4">
    <location>
        <begin position="307"/>
        <end position="373"/>
    </location>
</feature>
<feature type="domain" description="SCA7" evidence="4">
    <location>
        <begin position="7"/>
        <end position="75"/>
    </location>
</feature>
<evidence type="ECO:0000256" key="2">
    <source>
        <dbReference type="SAM" id="MobiDB-lite"/>
    </source>
</evidence>
<gene>
    <name evidence="5" type="ORF">ZT3D7_G8875</name>
</gene>
<dbReference type="STRING" id="1276538.A0A1X7S2P9"/>
<keyword evidence="1" id="KW-0175">Coiled coil</keyword>
<organism evidence="5 6">
    <name type="scientific">Zymoseptoria tritici (strain ST99CH_3D7)</name>
    <dbReference type="NCBI Taxonomy" id="1276538"/>
    <lineage>
        <taxon>Eukaryota</taxon>
        <taxon>Fungi</taxon>
        <taxon>Dikarya</taxon>
        <taxon>Ascomycota</taxon>
        <taxon>Pezizomycotina</taxon>
        <taxon>Dothideomycetes</taxon>
        <taxon>Dothideomycetidae</taxon>
        <taxon>Mycosphaerellales</taxon>
        <taxon>Mycosphaerellaceae</taxon>
        <taxon>Zymoseptoria</taxon>
    </lineage>
</organism>
<feature type="region of interest" description="Disordered" evidence="2">
    <location>
        <begin position="1698"/>
        <end position="1746"/>
    </location>
</feature>
<dbReference type="SUPFAM" id="SSF54001">
    <property type="entry name" value="Cysteine proteinases"/>
    <property type="match status" value="1"/>
</dbReference>
<dbReference type="PROSITE" id="PS50235">
    <property type="entry name" value="USP_3"/>
    <property type="match status" value="1"/>
</dbReference>
<protein>
    <recommendedName>
        <fullName evidence="7">USP domain-containing protein</fullName>
    </recommendedName>
</protein>
<evidence type="ECO:0000259" key="4">
    <source>
        <dbReference type="PROSITE" id="PS51505"/>
    </source>
</evidence>
<evidence type="ECO:0000259" key="3">
    <source>
        <dbReference type="PROSITE" id="PS50235"/>
    </source>
</evidence>
<dbReference type="InterPro" id="IPR038765">
    <property type="entry name" value="Papain-like_cys_pep_sf"/>
</dbReference>
<feature type="coiled-coil region" evidence="1">
    <location>
        <begin position="1814"/>
        <end position="1884"/>
    </location>
</feature>
<dbReference type="CDD" id="cd02257">
    <property type="entry name" value="Peptidase_C19"/>
    <property type="match status" value="1"/>
</dbReference>
<dbReference type="GO" id="GO:0000124">
    <property type="term" value="C:SAGA complex"/>
    <property type="evidence" value="ECO:0007669"/>
    <property type="project" value="InterPro"/>
</dbReference>
<dbReference type="InterPro" id="IPR013243">
    <property type="entry name" value="SCA7_dom"/>
</dbReference>
<dbReference type="InterPro" id="IPR001394">
    <property type="entry name" value="Peptidase_C19_UCH"/>
</dbReference>
<reference evidence="5 6" key="1">
    <citation type="submission" date="2016-06" db="EMBL/GenBank/DDBJ databases">
        <authorList>
            <person name="Kjaerup R.B."/>
            <person name="Dalgaard T.S."/>
            <person name="Juul-Madsen H.R."/>
        </authorList>
    </citation>
    <scope>NUCLEOTIDE SEQUENCE [LARGE SCALE GENOMIC DNA]</scope>
</reference>
<dbReference type="PANTHER" id="PTHR47805">
    <property type="entry name" value="SAGA-ASSOCIATED FACTOR 73"/>
    <property type="match status" value="1"/>
</dbReference>
<dbReference type="PROSITE" id="PS51505">
    <property type="entry name" value="SCA7"/>
    <property type="match status" value="6"/>
</dbReference>
<sequence length="1892" mass="211112">MASSDEGEDGNDYIDPNVQCAVKLKAPRVGRCRKPLACQYHSDAMKRAVPDRDHPFDELVLLDPVQLTGRQKGVSSVDPDKCCAVDDGKSGPCNRNLTCALHVLSQKEAVKGRSAPFKDLVKAFKLAAVKPSQSIDLDTCCAVNLGDGKRCNRNLICKIHKAPEKNKVKGRSAPFKELVRRYELSREKAKAARTKINLDLNCGVDIGDGAQCGRLLGCTLHELATKQKVQGRSAPLDELIRRHKLSNQKVTGQELNLDVNCGVIKEDGTPCTWGLTCRVHSDQDRSAVQGRSTTFEELVRRHELAVQRISTEQVDPDIHCAVGMDGGRRCNHSLRCDLHTLAEKQKVADRSLPVEDALAKQKALKNSPPKYGHFAATAGHKVFSIINLYRRSGVQTLDLDPEEAMECPTPGEIMISPMGPNLERVQQILNDAGTANFEQNILNILPKTNKRSVDGDRAKIFKNKDGYHFCFVSAEGKVRAKLATLQQNIAAGKTKDACIISAAQEFYKFTEDSAAAVMNQLQVYIARLPISLDQTTDSLKNILLHHAISAVNAAKVPYQIRKSTVDDRMCLVVHLQNFNHDLRTHETLVAIPLDSQPREGIEVPAREKFYAFQEEKWSGSLDSNATHRKLFDIASHVVSSLHLYRANPVQIRSTLCEISETFDVPLLFQFAEQAYDNALKLGAAFASYDEVKKVIRPSIEAKAVESSLPNIKVQDSRSAHLVLQCLKNRMSHTHDLWLAWSEAARAADEHNSHPEDPAVLACQCSEVKSGVELHRCFACRRMVVCKSLVKVDYEGFPTMFCQQCLPPNLSTDDELDDSWGTFQHDRHPEIHRVRRNILKAISPEFDIVFPDAKGFQSDARVKNRAAAYNALLPTFEEVDTPPGWQWTDAYFDTPVNQKGGPFGISVEAALPLILHEGLPRTHVGPNMRLVRLYGNVLCGTFPPTLLKAYHQLDASETQPEIDDGIARLDNLHLIRSQVPWSKTLRLERTYDPSFLVEFEQQCQTGLATLAGCETLKEQESNEDLSQLWRIRTVTVSKFEANLPELIDVQDFIESIEALFDFQFPRVNDVPYPFHGGPVPTEYSWCFLYAVIGVHFNTLRANCNSRWTTTFDLPRLICGIFFLLCWRHNPSPNPQQLFRVPCSIYTHHPTHLSAGKNDHSKEMSVGFADGVPISLDSFDLNNFNLCVEPWLANSAKGNRDDLTDEIRRDFRQNLKHDNPPLWPGTLPALDAEVTAQYIVNASGMVVLDEATAGDSRLSRSRIGDTPARPGADVSRAEATSAGRRGAASAVSQYRNMSNLGATCYLSNICQILCQNVDFRRLLNDDSKLLFKAETGSKDVLFIPAGQFIRDLDASQIAALRRLRVQNYQRLIQRLRSLFSALDAGGAKLSESVTQDILDRIHAINSRFVNASDESAQAFSLILDSVSSAMDNSNAASRGVYESISERQEVDNKAGKPPYPVELDAQTYWDAWSNEGNLSDMASMFYTQVVREIPCKASTCPVTARGFEMTNMIYLDLPSSDDPSETGADPNQTFRLGELLDAWALEPVAGDGHRCEHDSSHEPCHTSYRCITRPAQYICFGIRRGGVYHHDFNIVEMPEVLDLAKYTGLRNLPSHQRVAGADDAESGPVMYDLAAVSNWVNGGHYKGYVAEEHSEQDRWVEFDDVKLFPRRKTPQQSWIEGELTHFGMYKRRSADVQMLDPPANRSSDETGTDLTIEGGEKPGMSSTRPAVAGPSTARVRSPPESMAQDRVTLRREQADWDVSTARTVAEFRAREEAVSRREREVELKEKAIAARQQEIDEAATIKARLATFCNERDEQLRAITAIEQRLAAVESRLEAEAHQIAGQRAPFAAQFETLDARSREIAEELAAERRLAQGQIQDCKERILALVSAR</sequence>
<keyword evidence="6" id="KW-1185">Reference proteome</keyword>
<dbReference type="Pfam" id="PF08313">
    <property type="entry name" value="SCA7"/>
    <property type="match status" value="4"/>
</dbReference>
<dbReference type="InterPro" id="IPR028889">
    <property type="entry name" value="USP"/>
</dbReference>
<evidence type="ECO:0000256" key="1">
    <source>
        <dbReference type="SAM" id="Coils"/>
    </source>
</evidence>
<dbReference type="Pfam" id="PF00443">
    <property type="entry name" value="UCH"/>
    <property type="match status" value="1"/>
</dbReference>
<dbReference type="PANTHER" id="PTHR47805:SF1">
    <property type="entry name" value="SAGA-ASSOCIATED FACTOR 73"/>
    <property type="match status" value="1"/>
</dbReference>
<dbReference type="GO" id="GO:0016579">
    <property type="term" value="P:protein deubiquitination"/>
    <property type="evidence" value="ECO:0007669"/>
    <property type="project" value="InterPro"/>
</dbReference>
<dbReference type="Proteomes" id="UP000215127">
    <property type="component" value="Chromosome 8"/>
</dbReference>
<feature type="domain" description="SCA7" evidence="4">
    <location>
        <begin position="189"/>
        <end position="255"/>
    </location>
</feature>
<proteinExistence type="predicted"/>